<dbReference type="EMBL" id="WIND01000024">
    <property type="protein sequence ID" value="MSU91715.1"/>
    <property type="molecule type" value="Genomic_DNA"/>
</dbReference>
<comment type="caution">
    <text evidence="2">The sequence shown here is derived from an EMBL/GenBank/DDBJ whole genome shotgun (WGS) entry which is preliminary data.</text>
</comment>
<dbReference type="Proteomes" id="UP000474957">
    <property type="component" value="Unassembled WGS sequence"/>
</dbReference>
<accession>A0A6L5Z6P1</accession>
<gene>
    <name evidence="2" type="ORF">GE300_19225</name>
</gene>
<dbReference type="InterPro" id="IPR001509">
    <property type="entry name" value="Epimerase_deHydtase"/>
</dbReference>
<dbReference type="AlphaFoldDB" id="A0A6L5Z6P1"/>
<sequence length="358" mass="38854">MATDRGQPGKTKRVLVTGHQGYVGSVTVPVLAAAGIRVTGCDINLFDRADFAPGGAVPDVPNIGKDIRDLTPADLEGFDGVIHLAALSNDPLGKLRPGLTQQINHEGTIHVAKCARAAGVPRFVFASSCSNYGKAGDGMIDETGALNPQTDYGRSKVLAERDLKPLADQDFCPVFLRFATAYGVSPRMRFDIVLNNLIAHAYTSGKILMMSDGTPWRPIIHVEDMARAFLAALEADADAIRGEAFNVCRTENNYQIRELAQIVAETVPNSEIDYAADAGPDNRSYRVSSAKIEKAIPGFRPEWDAIRGARQLYEAVKAAKLTVDDFEGRKYKRLAQLEALVAENRLDENFRRVGAVPA</sequence>
<name>A0A6L5Z6P1_9RHOB</name>
<dbReference type="InterPro" id="IPR050177">
    <property type="entry name" value="Lipid_A_modif_metabolic_enz"/>
</dbReference>
<dbReference type="Gene3D" id="3.40.50.720">
    <property type="entry name" value="NAD(P)-binding Rossmann-like Domain"/>
    <property type="match status" value="1"/>
</dbReference>
<dbReference type="Pfam" id="PF01370">
    <property type="entry name" value="Epimerase"/>
    <property type="match status" value="1"/>
</dbReference>
<dbReference type="InterPro" id="IPR036291">
    <property type="entry name" value="NAD(P)-bd_dom_sf"/>
</dbReference>
<dbReference type="PANTHER" id="PTHR43245">
    <property type="entry name" value="BIFUNCTIONAL POLYMYXIN RESISTANCE PROTEIN ARNA"/>
    <property type="match status" value="1"/>
</dbReference>
<dbReference type="SUPFAM" id="SSF51735">
    <property type="entry name" value="NAD(P)-binding Rossmann-fold domains"/>
    <property type="match status" value="1"/>
</dbReference>
<organism evidence="2 3">
    <name type="scientific">Halovulum marinum</name>
    <dbReference type="NCBI Taxonomy" id="2662447"/>
    <lineage>
        <taxon>Bacteria</taxon>
        <taxon>Pseudomonadati</taxon>
        <taxon>Pseudomonadota</taxon>
        <taxon>Alphaproteobacteria</taxon>
        <taxon>Rhodobacterales</taxon>
        <taxon>Paracoccaceae</taxon>
        <taxon>Halovulum</taxon>
    </lineage>
</organism>
<dbReference type="PANTHER" id="PTHR43245:SF23">
    <property type="entry name" value="NAD(P)-BINDING DOMAIN-CONTAINING PROTEIN"/>
    <property type="match status" value="1"/>
</dbReference>
<dbReference type="CDD" id="cd08946">
    <property type="entry name" value="SDR_e"/>
    <property type="match status" value="1"/>
</dbReference>
<evidence type="ECO:0000313" key="3">
    <source>
        <dbReference type="Proteomes" id="UP000474957"/>
    </source>
</evidence>
<protein>
    <submittedName>
        <fullName evidence="2">NAD-dependent epimerase/dehydratase family protein</fullName>
    </submittedName>
</protein>
<evidence type="ECO:0000313" key="2">
    <source>
        <dbReference type="EMBL" id="MSU91715.1"/>
    </source>
</evidence>
<reference evidence="2 3" key="1">
    <citation type="submission" date="2019-10" db="EMBL/GenBank/DDBJ databases">
        <title>Cognatihalovulum marinum gen. nov. sp. nov., a new member of the family Rhodobacteraceae isolated from deep seawater of the Northwest Indian Ocean.</title>
        <authorList>
            <person name="Ruan C."/>
            <person name="Wang J."/>
            <person name="Zheng X."/>
            <person name="Song L."/>
            <person name="Zhu Y."/>
            <person name="Huang Y."/>
            <person name="Lu Z."/>
            <person name="Du W."/>
            <person name="Huang L."/>
            <person name="Dai X."/>
        </authorList>
    </citation>
    <scope>NUCLEOTIDE SEQUENCE [LARGE SCALE GENOMIC DNA]</scope>
    <source>
        <strain evidence="2 3">2CG4</strain>
    </source>
</reference>
<feature type="domain" description="NAD-dependent epimerase/dehydratase" evidence="1">
    <location>
        <begin position="14"/>
        <end position="248"/>
    </location>
</feature>
<evidence type="ECO:0000259" key="1">
    <source>
        <dbReference type="Pfam" id="PF01370"/>
    </source>
</evidence>
<keyword evidence="3" id="KW-1185">Reference proteome</keyword>
<proteinExistence type="predicted"/>